<dbReference type="SUPFAM" id="SSF51905">
    <property type="entry name" value="FAD/NAD(P)-binding domain"/>
    <property type="match status" value="1"/>
</dbReference>
<reference evidence="3 4" key="1">
    <citation type="submission" date="2016-10" db="EMBL/GenBank/DDBJ databases">
        <authorList>
            <person name="de Groot N.N."/>
        </authorList>
    </citation>
    <scope>NUCLEOTIDE SEQUENCE [LARGE SCALE GENOMIC DNA]</scope>
    <source>
        <strain evidence="3 4">ATCC 51327</strain>
    </source>
</reference>
<dbReference type="AlphaFoldDB" id="A0A1I4GFI8"/>
<dbReference type="InterPro" id="IPR041854">
    <property type="entry name" value="BFD-like_2Fe2S-bd_dom_sf"/>
</dbReference>
<dbReference type="PROSITE" id="PS51257">
    <property type="entry name" value="PROKAR_LIPOPROTEIN"/>
    <property type="match status" value="1"/>
</dbReference>
<dbReference type="SUPFAM" id="SSF54373">
    <property type="entry name" value="FAD-linked reductases, C-terminal domain"/>
    <property type="match status" value="1"/>
</dbReference>
<evidence type="ECO:0000259" key="1">
    <source>
        <dbReference type="Pfam" id="PF01266"/>
    </source>
</evidence>
<dbReference type="Pfam" id="PF01266">
    <property type="entry name" value="DAO"/>
    <property type="match status" value="1"/>
</dbReference>
<feature type="domain" description="BFD-like [2Fe-2S]-binding" evidence="2">
    <location>
        <begin position="402"/>
        <end position="455"/>
    </location>
</feature>
<dbReference type="RefSeq" id="WP_089859721.1">
    <property type="nucleotide sequence ID" value="NZ_FOTI01000006.1"/>
</dbReference>
<dbReference type="InterPro" id="IPR006076">
    <property type="entry name" value="FAD-dep_OxRdtase"/>
</dbReference>
<dbReference type="Gene3D" id="3.30.9.10">
    <property type="entry name" value="D-Amino Acid Oxidase, subunit A, domain 2"/>
    <property type="match status" value="1"/>
</dbReference>
<dbReference type="InterPro" id="IPR052745">
    <property type="entry name" value="G3P_Oxidase/Oxidoreductase"/>
</dbReference>
<gene>
    <name evidence="3" type="ORF">SAMN02983006_00693</name>
</gene>
<feature type="domain" description="FAD dependent oxidoreductase" evidence="1">
    <location>
        <begin position="6"/>
        <end position="356"/>
    </location>
</feature>
<dbReference type="STRING" id="29563.SAMN02983006_00693"/>
<dbReference type="OrthoDB" id="9801699at2"/>
<dbReference type="InterPro" id="IPR007419">
    <property type="entry name" value="BFD-like_2Fe2S-bd_dom"/>
</dbReference>
<dbReference type="Proteomes" id="UP000199006">
    <property type="component" value="Unassembled WGS sequence"/>
</dbReference>
<protein>
    <submittedName>
        <fullName evidence="3">Glycerol-3-phosphate dehydrogenase</fullName>
    </submittedName>
</protein>
<dbReference type="Gene3D" id="3.50.50.60">
    <property type="entry name" value="FAD/NAD(P)-binding domain"/>
    <property type="match status" value="1"/>
</dbReference>
<dbReference type="PANTHER" id="PTHR42720">
    <property type="entry name" value="GLYCEROL-3-PHOSPHATE DEHYDROGENASE"/>
    <property type="match status" value="1"/>
</dbReference>
<evidence type="ECO:0000313" key="3">
    <source>
        <dbReference type="EMBL" id="SFL28057.1"/>
    </source>
</evidence>
<proteinExistence type="predicted"/>
<keyword evidence="4" id="KW-1185">Reference proteome</keyword>
<dbReference type="Gene3D" id="1.10.10.1100">
    <property type="entry name" value="BFD-like [2Fe-2S]-binding domain"/>
    <property type="match status" value="1"/>
</dbReference>
<evidence type="ECO:0000313" key="4">
    <source>
        <dbReference type="Proteomes" id="UP000199006"/>
    </source>
</evidence>
<evidence type="ECO:0000259" key="2">
    <source>
        <dbReference type="Pfam" id="PF04324"/>
    </source>
</evidence>
<dbReference type="CDD" id="cd19946">
    <property type="entry name" value="GlpA-like_Fer2_BFD-like"/>
    <property type="match status" value="1"/>
</dbReference>
<organism evidence="3 4">
    <name type="scientific">Halanaerobium salsuginis</name>
    <dbReference type="NCBI Taxonomy" id="29563"/>
    <lineage>
        <taxon>Bacteria</taxon>
        <taxon>Bacillati</taxon>
        <taxon>Bacillota</taxon>
        <taxon>Clostridia</taxon>
        <taxon>Halanaerobiales</taxon>
        <taxon>Halanaerobiaceae</taxon>
        <taxon>Halanaerobium</taxon>
    </lineage>
</organism>
<dbReference type="EMBL" id="FOTI01000006">
    <property type="protein sequence ID" value="SFL28057.1"/>
    <property type="molecule type" value="Genomic_DNA"/>
</dbReference>
<dbReference type="InterPro" id="IPR036188">
    <property type="entry name" value="FAD/NAD-bd_sf"/>
</dbReference>
<name>A0A1I4GFI8_9FIRM</name>
<sequence length="491" mass="53577">MANKYDVIIIGGGISGCAVAWKLAHYNLKILLVEKEADVATGTTKANTAIIHAGYNADPDKLKGRLNVKGNEQIKEISKKLNVPFREIGSLVVGLQNDNLKVIDQLYAKGKENKVKNMKIVDRKWLRENEPNISPKAVKALWAPTAGIITPWEFALAMAQNAVANGAEVKLETAVLDIITDSDQVKGVKTNQGDFYADYVVNAAGLYADEIAQLVGIEKIKITPRKGEYYIYDQAKDFAVNHVIFPVPTPISKGIVVTPTVENNLLIGPTSEKVASKQDLATTRSGLLEVISGAKKLYPDLDLKDTIRVFAGLRAADETEDFVIEAAPHLKGFINVAGIQSPGLSSATAIADFTVEIMEAQGLKLSEKKEVIETRPEPVRFYEMTNQARASLISKNKDYGQIICRCETVSYQEIIDAIHGPVGARTVNAVKRRTRAGAGRCQGGFCGPRVVEIIAHELGIDPTEVKQEEANSNILEYKIKELLGKKVIENA</sequence>
<dbReference type="PANTHER" id="PTHR42720:SF1">
    <property type="entry name" value="GLYCEROL 3-PHOSPHATE OXIDASE"/>
    <property type="match status" value="1"/>
</dbReference>
<dbReference type="Pfam" id="PF04324">
    <property type="entry name" value="Fer2_BFD"/>
    <property type="match status" value="1"/>
</dbReference>
<accession>A0A1I4GFI8</accession>